<dbReference type="AlphaFoldDB" id="A0A7D7RTZ9"/>
<keyword evidence="1" id="KW-1133">Transmembrane helix</keyword>
<evidence type="ECO:0000313" key="4">
    <source>
        <dbReference type="Proteomes" id="UP000514752"/>
    </source>
</evidence>
<dbReference type="Pfam" id="PF14258">
    <property type="entry name" value="DUF4350"/>
    <property type="match status" value="1"/>
</dbReference>
<feature type="transmembrane region" description="Helical" evidence="1">
    <location>
        <begin position="308"/>
        <end position="332"/>
    </location>
</feature>
<dbReference type="KEGG" id="nsg:H3L94_07435"/>
<dbReference type="EMBL" id="CP059567">
    <property type="protein sequence ID" value="QMT39704.1"/>
    <property type="molecule type" value="Genomic_DNA"/>
</dbReference>
<feature type="domain" description="DUF4350" evidence="2">
    <location>
        <begin position="50"/>
        <end position="263"/>
    </location>
</feature>
<proteinExistence type="predicted"/>
<sequence length="449" mass="51240">MSRAKKIGLGLLLVLLAGAVLVAANLVTESRRDWKEMDQQAAVKEGSFYGLKRLLQAYDSELEVESARVLTGWSKAYGDNQLMVVAQHDLGTREDAQDLLAWVARGNHVVLRLRHYETDTGDADHFVRVLTDSLRVKAQAGQELEQEDSDKQRVAIEPACRADMQRRLEAARAVARDAMDEQTQRLEIRSCSYRLNRIRLPEGGTLHVLPSENDWDGTRYVPQQNSSVWFRGESQNGSQLVALRHGNGSVVLSSDLDWLENPQVPMWDEASLNLYDHAYLAAYLAEGVDKVWLVQRLRSAQPPLHQPIWLKLLVAQPAAVLLLLLMGGVLLWRIAARVGVVRILPPAPERYLNQHLLAQGRFLSRHLSREAILKDLQRELLTQLHRRHPGWQKMPLHSQVALLCRQTQLPPKVVEPWLKKLPERVSRAEWLAMLDSHQRIMRHLPQSWY</sequence>
<protein>
    <submittedName>
        <fullName evidence="3">DUF4350 domain-containing protein</fullName>
    </submittedName>
</protein>
<gene>
    <name evidence="3" type="ORF">H3L94_07435</name>
</gene>
<reference evidence="3 4" key="1">
    <citation type="submission" date="2020-07" db="EMBL/GenBank/DDBJ databases">
        <title>Genomic diversity of species in the Neisseriaceae family.</title>
        <authorList>
            <person name="Vincent A.T."/>
            <person name="Bernet E."/>
            <person name="Veyrier F.J."/>
        </authorList>
    </citation>
    <scope>NUCLEOTIDE SEQUENCE [LARGE SCALE GENOMIC DNA]</scope>
    <source>
        <strain evidence="3 4">DSM 22244</strain>
    </source>
</reference>
<evidence type="ECO:0000313" key="3">
    <source>
        <dbReference type="EMBL" id="QMT39704.1"/>
    </source>
</evidence>
<evidence type="ECO:0000259" key="2">
    <source>
        <dbReference type="Pfam" id="PF14258"/>
    </source>
</evidence>
<accession>A0A7D7RTZ9</accession>
<keyword evidence="1" id="KW-0472">Membrane</keyword>
<evidence type="ECO:0000256" key="1">
    <source>
        <dbReference type="SAM" id="Phobius"/>
    </source>
</evidence>
<keyword evidence="1" id="KW-0812">Transmembrane</keyword>
<dbReference type="Proteomes" id="UP000514752">
    <property type="component" value="Chromosome"/>
</dbReference>
<organism evidence="3 4">
    <name type="scientific">Neisseria shayeganii</name>
    <dbReference type="NCBI Taxonomy" id="607712"/>
    <lineage>
        <taxon>Bacteria</taxon>
        <taxon>Pseudomonadati</taxon>
        <taxon>Pseudomonadota</taxon>
        <taxon>Betaproteobacteria</taxon>
        <taxon>Neisseriales</taxon>
        <taxon>Neisseriaceae</taxon>
        <taxon>Neisseria</taxon>
    </lineage>
</organism>
<dbReference type="RefSeq" id="WP_182121497.1">
    <property type="nucleotide sequence ID" value="NZ_CP059567.1"/>
</dbReference>
<name>A0A7D7RTZ9_9NEIS</name>
<dbReference type="InterPro" id="IPR025646">
    <property type="entry name" value="DUF4350"/>
</dbReference>